<keyword evidence="5" id="KW-0539">Nucleus</keyword>
<reference evidence="8 9" key="1">
    <citation type="submission" date="2020-02" db="EMBL/GenBank/DDBJ databases">
        <title>Draft genome sequence of Haematococcus lacustris strain NIES-144.</title>
        <authorList>
            <person name="Morimoto D."/>
            <person name="Nakagawa S."/>
            <person name="Yoshida T."/>
            <person name="Sawayama S."/>
        </authorList>
    </citation>
    <scope>NUCLEOTIDE SEQUENCE [LARGE SCALE GENOMIC DNA]</scope>
    <source>
        <strain evidence="8 9">NIES-144</strain>
    </source>
</reference>
<evidence type="ECO:0000256" key="6">
    <source>
        <dbReference type="SAM" id="MobiDB-lite"/>
    </source>
</evidence>
<evidence type="ECO:0000256" key="1">
    <source>
        <dbReference type="ARBA" id="ARBA00004123"/>
    </source>
</evidence>
<evidence type="ECO:0000259" key="7">
    <source>
        <dbReference type="PROSITE" id="PS51032"/>
    </source>
</evidence>
<evidence type="ECO:0000256" key="5">
    <source>
        <dbReference type="ARBA" id="ARBA00023242"/>
    </source>
</evidence>
<keyword evidence="2" id="KW-0805">Transcription regulation</keyword>
<gene>
    <name evidence="8" type="ORF">HaLaN_19799</name>
</gene>
<evidence type="ECO:0000256" key="4">
    <source>
        <dbReference type="ARBA" id="ARBA00023163"/>
    </source>
</evidence>
<accession>A0A699ZHZ9</accession>
<feature type="compositionally biased region" description="Acidic residues" evidence="6">
    <location>
        <begin position="211"/>
        <end position="231"/>
    </location>
</feature>
<evidence type="ECO:0000313" key="8">
    <source>
        <dbReference type="EMBL" id="GFH22347.1"/>
    </source>
</evidence>
<dbReference type="EMBL" id="BLLF01002020">
    <property type="protein sequence ID" value="GFH22347.1"/>
    <property type="molecule type" value="Genomic_DNA"/>
</dbReference>
<comment type="subcellular location">
    <subcellularLocation>
        <location evidence="1">Nucleus</location>
    </subcellularLocation>
</comment>
<dbReference type="AlphaFoldDB" id="A0A699ZHZ9"/>
<comment type="caution">
    <text evidence="8">The sequence shown here is derived from an EMBL/GenBank/DDBJ whole genome shotgun (WGS) entry which is preliminary data.</text>
</comment>
<sequence length="282" mass="30520">MPSVLILTLSSGEVKGASRYRGVTPGCHQGAWRLKLTYNNVVIRINGFEDEQEAALAWDTAMWYLRGTAMFVTAEGKPRDDAPVLPAAHLAKIKACLAKAGVPLAPNHRTQMTYKHGEDQVASLPVGFTEPAIPMAEGRARRGYSDGAYLQARAHGNSNRFQDSWLTGDRPLWLTNQHQPASRAQPAPRTLGDMSLASCELAVETSSATDLCDDDDDDDWSLASSSDDDEYLPEHASSQTECPDLIQADALTGSPGHRPLVRLLEGGGSNMAAWQASGLSWM</sequence>
<dbReference type="GO" id="GO:0003700">
    <property type="term" value="F:DNA-binding transcription factor activity"/>
    <property type="evidence" value="ECO:0007669"/>
    <property type="project" value="InterPro"/>
</dbReference>
<protein>
    <recommendedName>
        <fullName evidence="7">AP2/ERF domain-containing protein</fullName>
    </recommendedName>
</protein>
<dbReference type="InterPro" id="IPR001471">
    <property type="entry name" value="AP2/ERF_dom"/>
</dbReference>
<feature type="domain" description="AP2/ERF" evidence="7">
    <location>
        <begin position="19"/>
        <end position="75"/>
    </location>
</feature>
<dbReference type="GO" id="GO:0003677">
    <property type="term" value="F:DNA binding"/>
    <property type="evidence" value="ECO:0007669"/>
    <property type="project" value="UniProtKB-KW"/>
</dbReference>
<keyword evidence="3" id="KW-0238">DNA-binding</keyword>
<feature type="region of interest" description="Disordered" evidence="6">
    <location>
        <begin position="207"/>
        <end position="239"/>
    </location>
</feature>
<evidence type="ECO:0000256" key="2">
    <source>
        <dbReference type="ARBA" id="ARBA00023015"/>
    </source>
</evidence>
<keyword evidence="9" id="KW-1185">Reference proteome</keyword>
<organism evidence="8 9">
    <name type="scientific">Haematococcus lacustris</name>
    <name type="common">Green alga</name>
    <name type="synonym">Haematococcus pluvialis</name>
    <dbReference type="NCBI Taxonomy" id="44745"/>
    <lineage>
        <taxon>Eukaryota</taxon>
        <taxon>Viridiplantae</taxon>
        <taxon>Chlorophyta</taxon>
        <taxon>core chlorophytes</taxon>
        <taxon>Chlorophyceae</taxon>
        <taxon>CS clade</taxon>
        <taxon>Chlamydomonadales</taxon>
        <taxon>Haematococcaceae</taxon>
        <taxon>Haematococcus</taxon>
    </lineage>
</organism>
<dbReference type="GO" id="GO:0005634">
    <property type="term" value="C:nucleus"/>
    <property type="evidence" value="ECO:0007669"/>
    <property type="project" value="UniProtKB-SubCell"/>
</dbReference>
<dbReference type="PROSITE" id="PS51032">
    <property type="entry name" value="AP2_ERF"/>
    <property type="match status" value="1"/>
</dbReference>
<evidence type="ECO:0000256" key="3">
    <source>
        <dbReference type="ARBA" id="ARBA00023125"/>
    </source>
</evidence>
<dbReference type="Gene3D" id="3.30.730.10">
    <property type="entry name" value="AP2/ERF domain"/>
    <property type="match status" value="1"/>
</dbReference>
<evidence type="ECO:0000313" key="9">
    <source>
        <dbReference type="Proteomes" id="UP000485058"/>
    </source>
</evidence>
<name>A0A699ZHZ9_HAELA</name>
<keyword evidence="4" id="KW-0804">Transcription</keyword>
<proteinExistence type="predicted"/>
<dbReference type="Proteomes" id="UP000485058">
    <property type="component" value="Unassembled WGS sequence"/>
</dbReference>
<dbReference type="InterPro" id="IPR036955">
    <property type="entry name" value="AP2/ERF_dom_sf"/>
</dbReference>